<evidence type="ECO:0000256" key="1">
    <source>
        <dbReference type="ARBA" id="ARBA00009437"/>
    </source>
</evidence>
<comment type="caution">
    <text evidence="6">The sequence shown here is derived from an EMBL/GenBank/DDBJ whole genome shotgun (WGS) entry which is preliminary data.</text>
</comment>
<dbReference type="InterPro" id="IPR036388">
    <property type="entry name" value="WH-like_DNA-bd_sf"/>
</dbReference>
<keyword evidence="3" id="KW-0238">DNA-binding</keyword>
<dbReference type="EMBL" id="LDTZ01000026">
    <property type="protein sequence ID" value="KNA89405.1"/>
    <property type="molecule type" value="Genomic_DNA"/>
</dbReference>
<keyword evidence="2" id="KW-0805">Transcription regulation</keyword>
<dbReference type="Proteomes" id="UP000037247">
    <property type="component" value="Unassembled WGS sequence"/>
</dbReference>
<dbReference type="Gene3D" id="1.10.10.10">
    <property type="entry name" value="Winged helix-like DNA-binding domain superfamily/Winged helix DNA-binding domain"/>
    <property type="match status" value="1"/>
</dbReference>
<feature type="domain" description="HTH lysR-type" evidence="5">
    <location>
        <begin position="1"/>
        <end position="58"/>
    </location>
</feature>
<evidence type="ECO:0000256" key="3">
    <source>
        <dbReference type="ARBA" id="ARBA00023125"/>
    </source>
</evidence>
<dbReference type="Gene3D" id="3.40.190.290">
    <property type="match status" value="1"/>
</dbReference>
<protein>
    <submittedName>
        <fullName evidence="6">LysR family transcriptional regulator</fullName>
    </submittedName>
</protein>
<dbReference type="RefSeq" id="WP_049701004.1">
    <property type="nucleotide sequence ID" value="NZ_JAQDQF010000012.1"/>
</dbReference>
<dbReference type="Pfam" id="PF00126">
    <property type="entry name" value="HTH_1"/>
    <property type="match status" value="1"/>
</dbReference>
<organism evidence="6 7">
    <name type="scientific">Gordonia jacobaea</name>
    <dbReference type="NCBI Taxonomy" id="122202"/>
    <lineage>
        <taxon>Bacteria</taxon>
        <taxon>Bacillati</taxon>
        <taxon>Actinomycetota</taxon>
        <taxon>Actinomycetes</taxon>
        <taxon>Mycobacteriales</taxon>
        <taxon>Gordoniaceae</taxon>
        <taxon>Gordonia</taxon>
    </lineage>
</organism>
<sequence length="290" mass="30891">MELHQLRYLLAVVDTGSFTAAASTLHISQSGVSTQIRKLENELGIALLQRTTRRVTLTSEGERVLPAIRGAVEGVDAVVALADDLRGLTTGTLRVGTVSGLTWQPIFDAIASMHHDHPGVDISVREAISTTLIDGVHSGELDVAIAAWSGEPPQHVHTTVIVDDALHAVVARDHPWATRADVGPEEIAGADLISLTRGTGARTALDALLARERGARVPRWEVATPSLAHMLTTRGLGVAVLSESTAATWRDTVSLPITDPAARSTLGIIWREPPSPATAALLREMRRRTG</sequence>
<evidence type="ECO:0000256" key="2">
    <source>
        <dbReference type="ARBA" id="ARBA00023015"/>
    </source>
</evidence>
<comment type="similarity">
    <text evidence="1">Belongs to the LysR transcriptional regulatory family.</text>
</comment>
<dbReference type="InterPro" id="IPR000847">
    <property type="entry name" value="LysR_HTH_N"/>
</dbReference>
<evidence type="ECO:0000259" key="5">
    <source>
        <dbReference type="PROSITE" id="PS50931"/>
    </source>
</evidence>
<dbReference type="PANTHER" id="PTHR30419:SF8">
    <property type="entry name" value="NITROGEN ASSIMILATION TRANSCRIPTIONAL ACTIVATOR-RELATED"/>
    <property type="match status" value="1"/>
</dbReference>
<evidence type="ECO:0000313" key="7">
    <source>
        <dbReference type="Proteomes" id="UP000037247"/>
    </source>
</evidence>
<proteinExistence type="inferred from homology"/>
<dbReference type="InterPro" id="IPR036390">
    <property type="entry name" value="WH_DNA-bd_sf"/>
</dbReference>
<reference evidence="6 7" key="1">
    <citation type="submission" date="2015-05" db="EMBL/GenBank/DDBJ databases">
        <title>Draft genome sequence of the bacterium Gordonia jacobaea a new member of the Gordonia genus.</title>
        <authorList>
            <person name="Jimenez-Galisteo G."/>
            <person name="Dominguez A."/>
            <person name="Munoz E."/>
            <person name="Vinas M."/>
        </authorList>
    </citation>
    <scope>NUCLEOTIDE SEQUENCE [LARGE SCALE GENOMIC DNA]</scope>
    <source>
        <strain evidence="7">mv1</strain>
    </source>
</reference>
<dbReference type="SUPFAM" id="SSF46785">
    <property type="entry name" value="Winged helix' DNA-binding domain"/>
    <property type="match status" value="1"/>
</dbReference>
<dbReference type="InterPro" id="IPR050950">
    <property type="entry name" value="HTH-type_LysR_regulators"/>
</dbReference>
<keyword evidence="7" id="KW-1185">Reference proteome</keyword>
<evidence type="ECO:0000313" key="6">
    <source>
        <dbReference type="EMBL" id="KNA89405.1"/>
    </source>
</evidence>
<evidence type="ECO:0000256" key="4">
    <source>
        <dbReference type="ARBA" id="ARBA00023163"/>
    </source>
</evidence>
<accession>A0ABR5I723</accession>
<gene>
    <name evidence="6" type="ORF">ABW18_21340</name>
</gene>
<dbReference type="PROSITE" id="PS50931">
    <property type="entry name" value="HTH_LYSR"/>
    <property type="match status" value="1"/>
</dbReference>
<dbReference type="PRINTS" id="PR00039">
    <property type="entry name" value="HTHLYSR"/>
</dbReference>
<name>A0ABR5I723_9ACTN</name>
<dbReference type="Pfam" id="PF03466">
    <property type="entry name" value="LysR_substrate"/>
    <property type="match status" value="1"/>
</dbReference>
<dbReference type="InterPro" id="IPR005119">
    <property type="entry name" value="LysR_subst-bd"/>
</dbReference>
<dbReference type="SUPFAM" id="SSF53850">
    <property type="entry name" value="Periplasmic binding protein-like II"/>
    <property type="match status" value="1"/>
</dbReference>
<keyword evidence="4" id="KW-0804">Transcription</keyword>
<dbReference type="PANTHER" id="PTHR30419">
    <property type="entry name" value="HTH-TYPE TRANSCRIPTIONAL REGULATOR YBHD"/>
    <property type="match status" value="1"/>
</dbReference>